<feature type="region of interest" description="Disordered" evidence="3">
    <location>
        <begin position="1045"/>
        <end position="1091"/>
    </location>
</feature>
<evidence type="ECO:0000256" key="3">
    <source>
        <dbReference type="SAM" id="MobiDB-lite"/>
    </source>
</evidence>
<feature type="region of interest" description="Disordered" evidence="3">
    <location>
        <begin position="112"/>
        <end position="135"/>
    </location>
</feature>
<dbReference type="InterPro" id="IPR001138">
    <property type="entry name" value="Zn2Cys6_DnaBD"/>
</dbReference>
<name>A0A5C3KZ56_COPMA</name>
<feature type="domain" description="Zn(2)-C6 fungal-type" evidence="4">
    <location>
        <begin position="20"/>
        <end position="53"/>
    </location>
</feature>
<dbReference type="InterPro" id="IPR050987">
    <property type="entry name" value="AtrR-like"/>
</dbReference>
<dbReference type="AlphaFoldDB" id="A0A5C3KZ56"/>
<dbReference type="SMART" id="SM00906">
    <property type="entry name" value="Fungal_trans"/>
    <property type="match status" value="1"/>
</dbReference>
<evidence type="ECO:0000256" key="1">
    <source>
        <dbReference type="ARBA" id="ARBA00022723"/>
    </source>
</evidence>
<dbReference type="SMART" id="SM00066">
    <property type="entry name" value="GAL4"/>
    <property type="match status" value="1"/>
</dbReference>
<evidence type="ECO:0000313" key="5">
    <source>
        <dbReference type="EMBL" id="TFK25684.1"/>
    </source>
</evidence>
<dbReference type="GO" id="GO:0006351">
    <property type="term" value="P:DNA-templated transcription"/>
    <property type="evidence" value="ECO:0007669"/>
    <property type="project" value="InterPro"/>
</dbReference>
<feature type="compositionally biased region" description="Low complexity" evidence="3">
    <location>
        <begin position="123"/>
        <end position="135"/>
    </location>
</feature>
<dbReference type="PANTHER" id="PTHR46910:SF38">
    <property type="entry name" value="ZN(2)-C6 FUNGAL-TYPE DOMAIN-CONTAINING PROTEIN"/>
    <property type="match status" value="1"/>
</dbReference>
<keyword evidence="1" id="KW-0479">Metal-binding</keyword>
<dbReference type="PROSITE" id="PS00463">
    <property type="entry name" value="ZN2_CY6_FUNGAL_1"/>
    <property type="match status" value="1"/>
</dbReference>
<proteinExistence type="predicted"/>
<keyword evidence="6" id="KW-1185">Reference proteome</keyword>
<feature type="region of interest" description="Disordered" evidence="3">
    <location>
        <begin position="866"/>
        <end position="896"/>
    </location>
</feature>
<accession>A0A5C3KZ56</accession>
<dbReference type="CDD" id="cd00067">
    <property type="entry name" value="GAL4"/>
    <property type="match status" value="1"/>
</dbReference>
<feature type="region of interest" description="Disordered" evidence="3">
    <location>
        <begin position="1101"/>
        <end position="1120"/>
    </location>
</feature>
<dbReference type="Proteomes" id="UP000307440">
    <property type="component" value="Unassembled WGS sequence"/>
</dbReference>
<dbReference type="PROSITE" id="PS50048">
    <property type="entry name" value="ZN2_CY6_FUNGAL_2"/>
    <property type="match status" value="1"/>
</dbReference>
<dbReference type="OrthoDB" id="4456959at2759"/>
<dbReference type="GO" id="GO:0003677">
    <property type="term" value="F:DNA binding"/>
    <property type="evidence" value="ECO:0007669"/>
    <property type="project" value="InterPro"/>
</dbReference>
<dbReference type="PANTHER" id="PTHR46910">
    <property type="entry name" value="TRANSCRIPTION FACTOR PDR1"/>
    <property type="match status" value="1"/>
</dbReference>
<dbReference type="GO" id="GO:0000981">
    <property type="term" value="F:DNA-binding transcription factor activity, RNA polymerase II-specific"/>
    <property type="evidence" value="ECO:0007669"/>
    <property type="project" value="InterPro"/>
</dbReference>
<feature type="compositionally biased region" description="Acidic residues" evidence="3">
    <location>
        <begin position="204"/>
        <end position="214"/>
    </location>
</feature>
<gene>
    <name evidence="5" type="ORF">FA15DRAFT_638902</name>
</gene>
<evidence type="ECO:0000259" key="4">
    <source>
        <dbReference type="PROSITE" id="PS50048"/>
    </source>
</evidence>
<feature type="compositionally biased region" description="Polar residues" evidence="3">
    <location>
        <begin position="185"/>
        <end position="200"/>
    </location>
</feature>
<dbReference type="EMBL" id="ML210183">
    <property type="protein sequence ID" value="TFK25684.1"/>
    <property type="molecule type" value="Genomic_DNA"/>
</dbReference>
<evidence type="ECO:0000256" key="2">
    <source>
        <dbReference type="ARBA" id="ARBA00023242"/>
    </source>
</evidence>
<dbReference type="InterPro" id="IPR007219">
    <property type="entry name" value="XnlR_reg_dom"/>
</dbReference>
<dbReference type="Pfam" id="PF04082">
    <property type="entry name" value="Fungal_trans"/>
    <property type="match status" value="1"/>
</dbReference>
<evidence type="ECO:0000313" key="6">
    <source>
        <dbReference type="Proteomes" id="UP000307440"/>
    </source>
</evidence>
<dbReference type="InterPro" id="IPR036864">
    <property type="entry name" value="Zn2-C6_fun-type_DNA-bd_sf"/>
</dbReference>
<dbReference type="SUPFAM" id="SSF57701">
    <property type="entry name" value="Zn2/Cys6 DNA-binding domain"/>
    <property type="match status" value="1"/>
</dbReference>
<keyword evidence="2" id="KW-0539">Nucleus</keyword>
<reference evidence="5 6" key="1">
    <citation type="journal article" date="2019" name="Nat. Ecol. Evol.">
        <title>Megaphylogeny resolves global patterns of mushroom evolution.</title>
        <authorList>
            <person name="Varga T."/>
            <person name="Krizsan K."/>
            <person name="Foldi C."/>
            <person name="Dima B."/>
            <person name="Sanchez-Garcia M."/>
            <person name="Sanchez-Ramirez S."/>
            <person name="Szollosi G.J."/>
            <person name="Szarkandi J.G."/>
            <person name="Papp V."/>
            <person name="Albert L."/>
            <person name="Andreopoulos W."/>
            <person name="Angelini C."/>
            <person name="Antonin V."/>
            <person name="Barry K.W."/>
            <person name="Bougher N.L."/>
            <person name="Buchanan P."/>
            <person name="Buyck B."/>
            <person name="Bense V."/>
            <person name="Catcheside P."/>
            <person name="Chovatia M."/>
            <person name="Cooper J."/>
            <person name="Damon W."/>
            <person name="Desjardin D."/>
            <person name="Finy P."/>
            <person name="Geml J."/>
            <person name="Haridas S."/>
            <person name="Hughes K."/>
            <person name="Justo A."/>
            <person name="Karasinski D."/>
            <person name="Kautmanova I."/>
            <person name="Kiss B."/>
            <person name="Kocsube S."/>
            <person name="Kotiranta H."/>
            <person name="LaButti K.M."/>
            <person name="Lechner B.E."/>
            <person name="Liimatainen K."/>
            <person name="Lipzen A."/>
            <person name="Lukacs Z."/>
            <person name="Mihaltcheva S."/>
            <person name="Morgado L.N."/>
            <person name="Niskanen T."/>
            <person name="Noordeloos M.E."/>
            <person name="Ohm R.A."/>
            <person name="Ortiz-Santana B."/>
            <person name="Ovrebo C."/>
            <person name="Racz N."/>
            <person name="Riley R."/>
            <person name="Savchenko A."/>
            <person name="Shiryaev A."/>
            <person name="Soop K."/>
            <person name="Spirin V."/>
            <person name="Szebenyi C."/>
            <person name="Tomsovsky M."/>
            <person name="Tulloss R.E."/>
            <person name="Uehling J."/>
            <person name="Grigoriev I.V."/>
            <person name="Vagvolgyi C."/>
            <person name="Papp T."/>
            <person name="Martin F.M."/>
            <person name="Miettinen O."/>
            <person name="Hibbett D.S."/>
            <person name="Nagy L.G."/>
        </authorList>
    </citation>
    <scope>NUCLEOTIDE SEQUENCE [LARGE SCALE GENOMIC DNA]</scope>
    <source>
        <strain evidence="5 6">CBS 121175</strain>
    </source>
</reference>
<dbReference type="CDD" id="cd12148">
    <property type="entry name" value="fungal_TF_MHR"/>
    <property type="match status" value="1"/>
</dbReference>
<protein>
    <recommendedName>
        <fullName evidence="4">Zn(2)-C6 fungal-type domain-containing protein</fullName>
    </recommendedName>
</protein>
<sequence>MLSPVTRQIPILKKRKTDRACDACRRKKTRCDGPWSLNSTCSNCIQTKKPCTYLEASKPRGPPKAYVTGLEDRVEELENLLAQIRPHTDFSDELGAPVLRDSWKSQDRWALRQNKPRPAASRSHSPLGSPLSSAPAASPLPPLVIPFTQKSSSRTTHLLFKTRLKKQKSRAGSDYTVSSGSGSSTAIRTNPASPYASTSGSEYEYSDEDSDEDSNYLLASSQAGRSRLGLGMAETPQAPDNRILFHGRSSTAGLVETTRMLKHLHLQEAMGMDTGVKDEDTGKDLKVKVEGPDNTKLSQSRRAMYWQTPPWEAKFQALSDASSPKSMDAIPGYIARFPPPDLCRTLIKLYFVHSNNFFPLLHQQTFERQWNERVYERNIWFICLCFGVFAVASRWCEDERVLDNDSLPTDGLSWRSSMGGKSGTGPRDWTDAGWKYFEAGADIHQNARGLIYPANLFEIQSFTLMGMFLRGTQHAPIAWLAVSVGLRKAQDVGAHRKSIYSSEPNAEDELWKRAFWHLVAFDRLGGSALGRSVGISEEDFDLPFPLEVDDDYWTGPSAWKQPAGTPSLVSSFVHFLKLTQIVAFTSRSVYAIDKSKVFRGFIQGDWRVEVVSQLNTAMKEWLNDMPPHLVWSESANMEPIFFAQSAALYETYHLTTMLIYRPFIPAPPMLPTSLQPGQRESSPPPPLPFPALAICISACRACTRIIEVQLHRRAIECVHAQSYINAAFTCAGTLILALWDLKAQQRVLIKVKHAGVVINPDKERSMETGEDAGTEGGLGVPEEEATTDALLLSLKLKMDELVLDLKILVEALEWMKGRWEFAQSMLPRLRESMPSEHDLREDAVGHLSHSQPHRVGIVKHMSFQDMRRQRQREQQMEQEKRLHRKHSQPDVKPCIDLPTIPTSQWARDMGYSRHASTTSGLGSGSPISVHHHQQMEGVQQPGVDVNRFLQEHYPQMHTFADEDFDEPQESSIQLPTVPYPHSLPKAQGREHPTAHSPGNGCRCAECVGPVARGLARTRSGQIGHGLVPQQSYPISRAASGDEIHLRPVPQGAYPPESQSQFTSGALRREPSGSSSVQVPSHRPSQDVNFGRRGSATHTMVLSPHAPAVPPSRSPSTLQDRFGDARQDENQKNNALLPLLHRPHDGHPRLPELESMDARYRYSSSSHPGFQSHGLEYPPTSSEDLWKYSSSSGPAFSPFSASGGNFGRDGWENPQGSIGRPSILTAYPQNAHRLAAYQAFSDGAPRNGSFGV</sequence>
<dbReference type="Pfam" id="PF00172">
    <property type="entry name" value="Zn_clus"/>
    <property type="match status" value="1"/>
</dbReference>
<dbReference type="Gene3D" id="4.10.240.10">
    <property type="entry name" value="Zn(2)-C6 fungal-type DNA-binding domain"/>
    <property type="match status" value="1"/>
</dbReference>
<feature type="region of interest" description="Disordered" evidence="3">
    <location>
        <begin position="170"/>
        <end position="214"/>
    </location>
</feature>
<organism evidence="5 6">
    <name type="scientific">Coprinopsis marcescibilis</name>
    <name type="common">Agaric fungus</name>
    <name type="synonym">Psathyrella marcescibilis</name>
    <dbReference type="NCBI Taxonomy" id="230819"/>
    <lineage>
        <taxon>Eukaryota</taxon>
        <taxon>Fungi</taxon>
        <taxon>Dikarya</taxon>
        <taxon>Basidiomycota</taxon>
        <taxon>Agaricomycotina</taxon>
        <taxon>Agaricomycetes</taxon>
        <taxon>Agaricomycetidae</taxon>
        <taxon>Agaricales</taxon>
        <taxon>Agaricineae</taxon>
        <taxon>Psathyrellaceae</taxon>
        <taxon>Coprinopsis</taxon>
    </lineage>
</organism>
<dbReference type="GO" id="GO:0008270">
    <property type="term" value="F:zinc ion binding"/>
    <property type="evidence" value="ECO:0007669"/>
    <property type="project" value="InterPro"/>
</dbReference>
<feature type="region of interest" description="Disordered" evidence="3">
    <location>
        <begin position="913"/>
        <end position="936"/>
    </location>
</feature>
<feature type="compositionally biased region" description="Basic and acidic residues" evidence="3">
    <location>
        <begin position="866"/>
        <end position="880"/>
    </location>
</feature>